<keyword evidence="1" id="KW-0143">Chaperone</keyword>
<dbReference type="FunCoup" id="A0A5J5ECG1">
    <property type="interactions" value="165"/>
</dbReference>
<feature type="domain" description="Tubulin-folding cofactor D ARM repeats" evidence="4">
    <location>
        <begin position="413"/>
        <end position="547"/>
    </location>
</feature>
<dbReference type="Gene3D" id="1.25.10.10">
    <property type="entry name" value="Leucine-rich Repeat Variant"/>
    <property type="match status" value="2"/>
</dbReference>
<dbReference type="GO" id="GO:0007021">
    <property type="term" value="P:tubulin complex assembly"/>
    <property type="evidence" value="ECO:0007669"/>
    <property type="project" value="InterPro"/>
</dbReference>
<feature type="domain" description="Tubulin-folding cofactor D C-terminal" evidence="3">
    <location>
        <begin position="912"/>
        <end position="1076"/>
    </location>
</feature>
<organism evidence="5 6">
    <name type="scientific">Sphaerosporella brunnea</name>
    <dbReference type="NCBI Taxonomy" id="1250544"/>
    <lineage>
        <taxon>Eukaryota</taxon>
        <taxon>Fungi</taxon>
        <taxon>Dikarya</taxon>
        <taxon>Ascomycota</taxon>
        <taxon>Pezizomycotina</taxon>
        <taxon>Pezizomycetes</taxon>
        <taxon>Pezizales</taxon>
        <taxon>Pyronemataceae</taxon>
        <taxon>Sphaerosporella</taxon>
    </lineage>
</organism>
<dbReference type="InterPro" id="IPR011989">
    <property type="entry name" value="ARM-like"/>
</dbReference>
<dbReference type="PANTHER" id="PTHR12658">
    <property type="entry name" value="BETA-TUBULIN COFACTOR D"/>
    <property type="match status" value="1"/>
</dbReference>
<proteinExistence type="predicted"/>
<dbReference type="InterPro" id="IPR021133">
    <property type="entry name" value="HEAT_type_2"/>
</dbReference>
<name>A0A5J5ECG1_9PEZI</name>
<dbReference type="Pfam" id="PF23579">
    <property type="entry name" value="ARM_TBCD"/>
    <property type="match status" value="1"/>
</dbReference>
<evidence type="ECO:0000256" key="1">
    <source>
        <dbReference type="ARBA" id="ARBA00023186"/>
    </source>
</evidence>
<evidence type="ECO:0000313" key="6">
    <source>
        <dbReference type="Proteomes" id="UP000326924"/>
    </source>
</evidence>
<evidence type="ECO:0000313" key="5">
    <source>
        <dbReference type="EMBL" id="KAA8893192.1"/>
    </source>
</evidence>
<keyword evidence="6" id="KW-1185">Reference proteome</keyword>
<dbReference type="Proteomes" id="UP000326924">
    <property type="component" value="Unassembled WGS sequence"/>
</dbReference>
<dbReference type="GO" id="GO:0005096">
    <property type="term" value="F:GTPase activator activity"/>
    <property type="evidence" value="ECO:0007669"/>
    <property type="project" value="InterPro"/>
</dbReference>
<dbReference type="Pfam" id="PF25767">
    <property type="entry name" value="ARM_TBCD_2nd"/>
    <property type="match status" value="2"/>
</dbReference>
<accession>A0A5J5ECG1</accession>
<dbReference type="PROSITE" id="PS50077">
    <property type="entry name" value="HEAT_REPEAT"/>
    <property type="match status" value="1"/>
</dbReference>
<feature type="repeat" description="HEAT" evidence="2">
    <location>
        <begin position="342"/>
        <end position="379"/>
    </location>
</feature>
<dbReference type="GO" id="GO:0000226">
    <property type="term" value="P:microtubule cytoskeleton organization"/>
    <property type="evidence" value="ECO:0007669"/>
    <property type="project" value="TreeGrafter"/>
</dbReference>
<evidence type="ECO:0000256" key="2">
    <source>
        <dbReference type="PROSITE-ProRule" id="PRU00103"/>
    </source>
</evidence>
<dbReference type="InterPro" id="IPR033162">
    <property type="entry name" value="TBCD"/>
</dbReference>
<gene>
    <name evidence="5" type="ORF">FN846DRAFT_788293</name>
</gene>
<dbReference type="Pfam" id="PF12612">
    <property type="entry name" value="TFCD_C"/>
    <property type="match status" value="1"/>
</dbReference>
<feature type="domain" description="Tubulin-folding cofactor D ARM repeats" evidence="4">
    <location>
        <begin position="336"/>
        <end position="390"/>
    </location>
</feature>
<dbReference type="AlphaFoldDB" id="A0A5J5ECG1"/>
<dbReference type="GO" id="GO:0007023">
    <property type="term" value="P:post-chaperonin tubulin folding pathway"/>
    <property type="evidence" value="ECO:0007669"/>
    <property type="project" value="InterPro"/>
</dbReference>
<dbReference type="PANTHER" id="PTHR12658:SF0">
    <property type="entry name" value="TUBULIN-SPECIFIC CHAPERONE D"/>
    <property type="match status" value="1"/>
</dbReference>
<comment type="caution">
    <text evidence="5">The sequence shown here is derived from an EMBL/GenBank/DDBJ whole genome shotgun (WGS) entry which is preliminary data.</text>
</comment>
<dbReference type="EMBL" id="VXIS01000483">
    <property type="protein sequence ID" value="KAA8893192.1"/>
    <property type="molecule type" value="Genomic_DNA"/>
</dbReference>
<dbReference type="InterPro" id="IPR058033">
    <property type="entry name" value="ARM_TBCD_2nd"/>
</dbReference>
<dbReference type="OrthoDB" id="10253476at2759"/>
<dbReference type="InterPro" id="IPR022577">
    <property type="entry name" value="TBCD_C"/>
</dbReference>
<sequence length="1163" mass="129077">MDAPVEDSDVMLQKVSGGLFDVFFAGLPSALREDDGALRYICDRTQIEKLVGLLEPFQESPQLLDPHLPAFLNPLTSAFTAYIAHPPTDEDAAPRGYYTLPVAVSRLLYTIVKIRGPKIISRFLPNQPHLLEPVTSLFALPITGIDGSWELRYVVLLWLSHLLLAPFDLSTISTEPAEGVTHDLSILEGTGLEKLKLPHLSKRLLALGVSYLSSPGNRESDAAALLLIRISLRRDMRSLGLLDAMVAWGVRAMETVEKQAEARTLFLKTGVLALLAGFLAQGDSETVEKFVPTIFDMVTKIQDEEHEEWNSSSVRRLGMKIYRWVASLTLAHPKERDYIEDIIERLLNALGDRDTAVRLGASKSLAVVARKLDPDMAGDVLEAVMSVYEEDVFFDPPIAKPGQRQSKILTAVTAERWHGATLTLATFLRQRAVRSTEVMVRVVECIVEALKFEQRRSTFAVGGNVRDAACYAAWSLARSYTTPELEAAGDIVVLATEFEDGRKIIQLLATELVVAGCLDPLGNVRRASSAALQELVGRHSGYVKHGIPLVQAVDYNAVALRQRSVLTVARQAVELELEYWTAIVFGLVEGWRGVGSSHDEGRRLAATSLGSMCRMKYSDTEDGLHSLWNRRKFILRRILRRIKEEGRDVEIYHGCLLALAEVLDNISDVSGYSEQIGEDILSTLHNDVFAKLKGNELVNPVLRPELTAEATCRLIRSLAHLTRYPDDSDGSPCPTSELPRKTRSLQLWTAILEASLDRSEEAVLKEAVLAAKEVLLKLSLTNRQELLASWCERIENPMYRRTGQILALGQLFDPDQKVRERVDMSRVLDVLVAAAHRTNEVEIRVAAIKAFSAKGWYDFPEAVVDTILDALDDYAVDQRGDVGSWVRSAAITAAKAHLTSHSDLSEEKHWMFLSKIIRIAVEKLDRLRFHAADVLADIVRTTPVDFPKEIQIPRESPEVYFASLLPLLNNPQLREALLEGYMTSAGAGSDSVLRASRRALLQYLAATTTEHRKEIAIALVAVFRRAVDKTDDRITVPLMEVASLLIDTSLLPLAAIGKRMFALTARTHFKTSSVSKLSAANQMYRSLALSAEGEPWKKEVQAKMVTLLLHPFPRVRMDVADALYFIAAEEGKEEVAEEMEGVDWGRSTAELNPVVAKVKAGLC</sequence>
<evidence type="ECO:0000259" key="4">
    <source>
        <dbReference type="Pfam" id="PF25767"/>
    </source>
</evidence>
<dbReference type="GO" id="GO:0048487">
    <property type="term" value="F:beta-tubulin binding"/>
    <property type="evidence" value="ECO:0007669"/>
    <property type="project" value="InterPro"/>
</dbReference>
<dbReference type="InParanoid" id="A0A5J5ECG1"/>
<protein>
    <submittedName>
        <fullName evidence="5">Tubulin folding cofactor D C terminal-domain-containing protein</fullName>
    </submittedName>
</protein>
<dbReference type="InterPro" id="IPR016024">
    <property type="entry name" value="ARM-type_fold"/>
</dbReference>
<reference evidence="5 6" key="1">
    <citation type="submission" date="2019-09" db="EMBL/GenBank/DDBJ databases">
        <title>Draft genome of the ectomycorrhizal ascomycete Sphaerosporella brunnea.</title>
        <authorList>
            <consortium name="DOE Joint Genome Institute"/>
            <person name="Benucci G.M."/>
            <person name="Marozzi G."/>
            <person name="Antonielli L."/>
            <person name="Sanchez S."/>
            <person name="Marco P."/>
            <person name="Wang X."/>
            <person name="Falini L.B."/>
            <person name="Barry K."/>
            <person name="Haridas S."/>
            <person name="Lipzen A."/>
            <person name="Labutti K."/>
            <person name="Grigoriev I.V."/>
            <person name="Murat C."/>
            <person name="Martin F."/>
            <person name="Albertini E."/>
            <person name="Donnini D."/>
            <person name="Bonito G."/>
        </authorList>
    </citation>
    <scope>NUCLEOTIDE SEQUENCE [LARGE SCALE GENOMIC DNA]</scope>
    <source>
        <strain evidence="5 6">Sb_GMNB300</strain>
    </source>
</reference>
<evidence type="ECO:0000259" key="3">
    <source>
        <dbReference type="Pfam" id="PF12612"/>
    </source>
</evidence>
<dbReference type="SUPFAM" id="SSF48371">
    <property type="entry name" value="ARM repeat"/>
    <property type="match status" value="2"/>
</dbReference>